<dbReference type="HOGENOM" id="CLU_1460621_0_0_6"/>
<protein>
    <submittedName>
        <fullName evidence="1">Uncharacterized protein</fullName>
    </submittedName>
</protein>
<evidence type="ECO:0000313" key="4">
    <source>
        <dbReference type="Proteomes" id="UP000182998"/>
    </source>
</evidence>
<dbReference type="Proteomes" id="UP000182998">
    <property type="component" value="Unassembled WGS sequence"/>
</dbReference>
<dbReference type="EMBL" id="LN614830">
    <property type="protein sequence ID" value="CEG60351.1"/>
    <property type="molecule type" value="Genomic_DNA"/>
</dbReference>
<evidence type="ECO:0000313" key="2">
    <source>
        <dbReference type="EMBL" id="SCY55722.1"/>
    </source>
</evidence>
<evidence type="ECO:0000313" key="1">
    <source>
        <dbReference type="EMBL" id="CEG60351.1"/>
    </source>
</evidence>
<keyword evidence="4" id="KW-1185">Reference proteome</keyword>
<reference evidence="3" key="1">
    <citation type="submission" date="2014-09" db="EMBL/GenBank/DDBJ databases">
        <authorList>
            <person name="Gomez-Valero L."/>
        </authorList>
    </citation>
    <scope>NUCLEOTIDE SEQUENCE [LARGE SCALE GENOMIC DNA]</scope>
    <source>
        <strain evidence="3">ATCC33218</strain>
    </source>
</reference>
<dbReference type="RefSeq" id="WP_045098781.1">
    <property type="nucleotide sequence ID" value="NZ_CP020614.1"/>
</dbReference>
<dbReference type="AlphaFoldDB" id="A0A098GFT8"/>
<dbReference type="Proteomes" id="UP000032414">
    <property type="component" value="Chromosome I"/>
</dbReference>
<dbReference type="KEGG" id="tmc:LMI_1035"/>
<proteinExistence type="predicted"/>
<organism evidence="1 3">
    <name type="scientific">Legionella micdadei</name>
    <name type="common">Tatlockia micdadei</name>
    <dbReference type="NCBI Taxonomy" id="451"/>
    <lineage>
        <taxon>Bacteria</taxon>
        <taxon>Pseudomonadati</taxon>
        <taxon>Pseudomonadota</taxon>
        <taxon>Gammaproteobacteria</taxon>
        <taxon>Legionellales</taxon>
        <taxon>Legionellaceae</taxon>
        <taxon>Legionella</taxon>
    </lineage>
</organism>
<name>A0A098GFT8_LEGMI</name>
<dbReference type="PATRIC" id="fig|451.8.peg.348"/>
<gene>
    <name evidence="1" type="ORF">LMI_1035</name>
    <name evidence="2" type="ORF">SAMN02982997_02030</name>
</gene>
<reference evidence="1" key="2">
    <citation type="submission" date="2014-09" db="EMBL/GenBank/DDBJ databases">
        <authorList>
            <person name="GOMEZ-VALERO Laura"/>
        </authorList>
    </citation>
    <scope>NUCLEOTIDE SEQUENCE</scope>
    <source>
        <strain evidence="1">ATCC33218</strain>
    </source>
</reference>
<evidence type="ECO:0000313" key="3">
    <source>
        <dbReference type="Proteomes" id="UP000032414"/>
    </source>
</evidence>
<accession>A0A098GFT8</accession>
<dbReference type="OrthoDB" id="394992at2"/>
<reference evidence="2 4" key="3">
    <citation type="submission" date="2016-10" db="EMBL/GenBank/DDBJ databases">
        <authorList>
            <person name="Varghese N."/>
            <person name="Submissions S."/>
        </authorList>
    </citation>
    <scope>NUCLEOTIDE SEQUENCE [LARGE SCALE GENOMIC DNA]</scope>
    <source>
        <strain evidence="2 4">ATCC 33218</strain>
    </source>
</reference>
<sequence length="185" mass="21179">MKERKEVKTPDEAKSIGDQVTFFGVTKAIWANFSQAHNEWKRRKNTGSEYPGYHCPERKELDTKLKELDDSAHHVSVSAVNDGHDAAKVPLHPKAKKALLMQAIENDTNYLPPNRPHALSYQQEMRNAKAFYKAYLDPEYKQYRNENLAGFFIHYAKGIAESTMNQCLPSEEYVPKFGARCSDRG</sequence>
<dbReference type="EMBL" id="FMVN01000010">
    <property type="protein sequence ID" value="SCY55722.1"/>
    <property type="molecule type" value="Genomic_DNA"/>
</dbReference>